<dbReference type="Proteomes" id="UP000215316">
    <property type="component" value="Unassembled WGS sequence"/>
</dbReference>
<reference evidence="2" key="1">
    <citation type="submission" date="2017-03" db="EMBL/GenBank/DDBJ databases">
        <authorList>
            <person name="Afonso C.L."/>
            <person name="Miller P.J."/>
            <person name="Scott M.A."/>
            <person name="Spackman E."/>
            <person name="Goraichik I."/>
            <person name="Dimitrov K.M."/>
            <person name="Suarez D.L."/>
            <person name="Swayne D.E."/>
        </authorList>
    </citation>
    <scope>NUCLEOTIDE SEQUENCE [LARGE SCALE GENOMIC DNA]</scope>
    <source>
        <strain evidence="2">ATCC 33566</strain>
    </source>
</reference>
<organism evidence="2 3">
    <name type="scientific">Clavibacter tessellarius</name>
    <dbReference type="NCBI Taxonomy" id="31965"/>
    <lineage>
        <taxon>Bacteria</taxon>
        <taxon>Bacillati</taxon>
        <taxon>Actinomycetota</taxon>
        <taxon>Actinomycetes</taxon>
        <taxon>Micrococcales</taxon>
        <taxon>Microbacteriaceae</taxon>
        <taxon>Clavibacter</taxon>
    </lineage>
</organism>
<sequence>MSDTIIWSSDTREFTQVPHPERRREAIRAVLADIQEDPRASVRVVEERSRARLRWADRAEA</sequence>
<dbReference type="RefSeq" id="WP_094125976.1">
    <property type="nucleotide sequence ID" value="NZ_CP040788.1"/>
</dbReference>
<dbReference type="AlphaFoldDB" id="A0A225CES7"/>
<gene>
    <name evidence="1" type="ORF">B5P24_00015</name>
    <name evidence="2" type="ORF">B5P24_15330</name>
</gene>
<evidence type="ECO:0000313" key="3">
    <source>
        <dbReference type="Proteomes" id="UP000215316"/>
    </source>
</evidence>
<accession>A0A225CES7</accession>
<evidence type="ECO:0000313" key="2">
    <source>
        <dbReference type="EMBL" id="OQJ64270.1"/>
    </source>
</evidence>
<keyword evidence="3" id="KW-1185">Reference proteome</keyword>
<evidence type="ECO:0000313" key="1">
    <source>
        <dbReference type="EMBL" id="OQJ61537.1"/>
    </source>
</evidence>
<protein>
    <submittedName>
        <fullName evidence="2">Uncharacterized protein</fullName>
    </submittedName>
</protein>
<dbReference type="EMBL" id="MZMQ01000001">
    <property type="protein sequence ID" value="OQJ61537.1"/>
    <property type="molecule type" value="Genomic_DNA"/>
</dbReference>
<dbReference type="EMBL" id="MZMQ01000001">
    <property type="protein sequence ID" value="OQJ64270.1"/>
    <property type="molecule type" value="Genomic_DNA"/>
</dbReference>
<name>A0A225CES7_9MICO</name>
<reference evidence="2" key="2">
    <citation type="submission" date="2017-08" db="EMBL/GenBank/DDBJ databases">
        <title>Genomes of multiple Clavibacter strains from different subspecies.</title>
        <authorList>
            <person name="Yuan X.-K."/>
            <person name="Li X.-S."/>
            <person name="Nie J."/>
            <person name="De Boer S.H."/>
        </authorList>
    </citation>
    <scope>NUCLEOTIDE SEQUENCE [LARGE SCALE GENOMIC DNA]</scope>
    <source>
        <strain evidence="2">ATCC 33566</strain>
    </source>
</reference>
<proteinExistence type="predicted"/>
<comment type="caution">
    <text evidence="2">The sequence shown here is derived from an EMBL/GenBank/DDBJ whole genome shotgun (WGS) entry which is preliminary data.</text>
</comment>